<sequence>MTHITELWLTYHQASRANKPSTAQLVELTTDGHCMHDLEDVLDHVFQHGFVDAKWRSVAWWEQCDGTKVKASHVVQDLLSVGAGRSPETALRLVIADIPSAVWIKYVYLHTPRAHSATQRVRLDLPHAKFERLAHVTNYVFAQGYLPANMRSLVYWQGICGKQVDENAKVEEVLSWGEGVSEDKALRLIIDH</sequence>
<organism evidence="1 2">
    <name type="scientific">Auriscalpium vulgare</name>
    <dbReference type="NCBI Taxonomy" id="40419"/>
    <lineage>
        <taxon>Eukaryota</taxon>
        <taxon>Fungi</taxon>
        <taxon>Dikarya</taxon>
        <taxon>Basidiomycota</taxon>
        <taxon>Agaricomycotina</taxon>
        <taxon>Agaricomycetes</taxon>
        <taxon>Russulales</taxon>
        <taxon>Auriscalpiaceae</taxon>
        <taxon>Auriscalpium</taxon>
    </lineage>
</organism>
<evidence type="ECO:0000313" key="2">
    <source>
        <dbReference type="Proteomes" id="UP000814033"/>
    </source>
</evidence>
<reference evidence="1" key="2">
    <citation type="journal article" date="2022" name="New Phytol.">
        <title>Evolutionary transition to the ectomycorrhizal habit in the genomes of a hyperdiverse lineage of mushroom-forming fungi.</title>
        <authorList>
            <person name="Looney B."/>
            <person name="Miyauchi S."/>
            <person name="Morin E."/>
            <person name="Drula E."/>
            <person name="Courty P.E."/>
            <person name="Kohler A."/>
            <person name="Kuo A."/>
            <person name="LaButti K."/>
            <person name="Pangilinan J."/>
            <person name="Lipzen A."/>
            <person name="Riley R."/>
            <person name="Andreopoulos W."/>
            <person name="He G."/>
            <person name="Johnson J."/>
            <person name="Nolan M."/>
            <person name="Tritt A."/>
            <person name="Barry K.W."/>
            <person name="Grigoriev I.V."/>
            <person name="Nagy L.G."/>
            <person name="Hibbett D."/>
            <person name="Henrissat B."/>
            <person name="Matheny P.B."/>
            <person name="Labbe J."/>
            <person name="Martin F.M."/>
        </authorList>
    </citation>
    <scope>NUCLEOTIDE SEQUENCE</scope>
    <source>
        <strain evidence="1">FP105234-sp</strain>
    </source>
</reference>
<protein>
    <submittedName>
        <fullName evidence="1">Uncharacterized protein</fullName>
    </submittedName>
</protein>
<accession>A0ACB8RDR2</accession>
<proteinExistence type="predicted"/>
<reference evidence="1" key="1">
    <citation type="submission" date="2021-02" db="EMBL/GenBank/DDBJ databases">
        <authorList>
            <consortium name="DOE Joint Genome Institute"/>
            <person name="Ahrendt S."/>
            <person name="Looney B.P."/>
            <person name="Miyauchi S."/>
            <person name="Morin E."/>
            <person name="Drula E."/>
            <person name="Courty P.E."/>
            <person name="Chicoki N."/>
            <person name="Fauchery L."/>
            <person name="Kohler A."/>
            <person name="Kuo A."/>
            <person name="Labutti K."/>
            <person name="Pangilinan J."/>
            <person name="Lipzen A."/>
            <person name="Riley R."/>
            <person name="Andreopoulos W."/>
            <person name="He G."/>
            <person name="Johnson J."/>
            <person name="Barry K.W."/>
            <person name="Grigoriev I.V."/>
            <person name="Nagy L."/>
            <person name="Hibbett D."/>
            <person name="Henrissat B."/>
            <person name="Matheny P.B."/>
            <person name="Labbe J."/>
            <person name="Martin F."/>
        </authorList>
    </citation>
    <scope>NUCLEOTIDE SEQUENCE</scope>
    <source>
        <strain evidence="1">FP105234-sp</strain>
    </source>
</reference>
<dbReference type="Proteomes" id="UP000814033">
    <property type="component" value="Unassembled WGS sequence"/>
</dbReference>
<keyword evidence="2" id="KW-1185">Reference proteome</keyword>
<comment type="caution">
    <text evidence="1">The sequence shown here is derived from an EMBL/GenBank/DDBJ whole genome shotgun (WGS) entry which is preliminary data.</text>
</comment>
<evidence type="ECO:0000313" key="1">
    <source>
        <dbReference type="EMBL" id="KAI0042042.1"/>
    </source>
</evidence>
<gene>
    <name evidence="1" type="ORF">FA95DRAFT_1525797</name>
</gene>
<name>A0ACB8RDR2_9AGAM</name>
<dbReference type="EMBL" id="MU276087">
    <property type="protein sequence ID" value="KAI0042042.1"/>
    <property type="molecule type" value="Genomic_DNA"/>
</dbReference>